<dbReference type="Gene3D" id="3.40.50.1820">
    <property type="entry name" value="alpha/beta hydrolase"/>
    <property type="match status" value="1"/>
</dbReference>
<dbReference type="PANTHER" id="PTHR43194:SF2">
    <property type="entry name" value="PEROXISOMAL MEMBRANE PROTEIN LPX1"/>
    <property type="match status" value="1"/>
</dbReference>
<dbReference type="RefSeq" id="WP_145379115.1">
    <property type="nucleotide sequence ID" value="NZ_CP036276.1"/>
</dbReference>
<dbReference type="GO" id="GO:0018786">
    <property type="term" value="F:haloalkane dehalogenase activity"/>
    <property type="evidence" value="ECO:0007669"/>
    <property type="project" value="UniProtKB-EC"/>
</dbReference>
<dbReference type="InterPro" id="IPR000073">
    <property type="entry name" value="AB_hydrolase_1"/>
</dbReference>
<dbReference type="InterPro" id="IPR000639">
    <property type="entry name" value="Epox_hydrolase-like"/>
</dbReference>
<proteinExistence type="predicted"/>
<dbReference type="Proteomes" id="UP000319383">
    <property type="component" value="Chromosome"/>
</dbReference>
<evidence type="ECO:0000259" key="1">
    <source>
        <dbReference type="Pfam" id="PF00561"/>
    </source>
</evidence>
<dbReference type="EMBL" id="CP036276">
    <property type="protein sequence ID" value="QDU46622.1"/>
    <property type="molecule type" value="Genomic_DNA"/>
</dbReference>
<feature type="domain" description="AB hydrolase-1" evidence="1">
    <location>
        <begin position="202"/>
        <end position="275"/>
    </location>
</feature>
<dbReference type="Pfam" id="PF00561">
    <property type="entry name" value="Abhydrolase_1"/>
    <property type="match status" value="2"/>
</dbReference>
<keyword evidence="3" id="KW-1185">Reference proteome</keyword>
<keyword evidence="2" id="KW-0378">Hydrolase</keyword>
<dbReference type="PANTHER" id="PTHR43194">
    <property type="entry name" value="HYDROLASE ALPHA/BETA FOLD FAMILY"/>
    <property type="match status" value="1"/>
</dbReference>
<dbReference type="InterPro" id="IPR050228">
    <property type="entry name" value="Carboxylesterase_BioH"/>
</dbReference>
<reference evidence="2 3" key="1">
    <citation type="submission" date="2019-02" db="EMBL/GenBank/DDBJ databases">
        <title>Deep-cultivation of Planctomycetes and their phenomic and genomic characterization uncovers novel biology.</title>
        <authorList>
            <person name="Wiegand S."/>
            <person name="Jogler M."/>
            <person name="Boedeker C."/>
            <person name="Pinto D."/>
            <person name="Vollmers J."/>
            <person name="Rivas-Marin E."/>
            <person name="Kohn T."/>
            <person name="Peeters S.H."/>
            <person name="Heuer A."/>
            <person name="Rast P."/>
            <person name="Oberbeckmann S."/>
            <person name="Bunk B."/>
            <person name="Jeske O."/>
            <person name="Meyerdierks A."/>
            <person name="Storesund J.E."/>
            <person name="Kallscheuer N."/>
            <person name="Luecker S."/>
            <person name="Lage O.M."/>
            <person name="Pohl T."/>
            <person name="Merkel B.J."/>
            <person name="Hornburger P."/>
            <person name="Mueller R.-W."/>
            <person name="Bruemmer F."/>
            <person name="Labrenz M."/>
            <person name="Spormann A.M."/>
            <person name="Op den Camp H."/>
            <person name="Overmann J."/>
            <person name="Amann R."/>
            <person name="Jetten M.S.M."/>
            <person name="Mascher T."/>
            <person name="Medema M.H."/>
            <person name="Devos D.P."/>
            <person name="Kaster A.-K."/>
            <person name="Ovreas L."/>
            <person name="Rohde M."/>
            <person name="Galperin M.Y."/>
            <person name="Jogler C."/>
        </authorList>
    </citation>
    <scope>NUCLEOTIDE SEQUENCE [LARGE SCALE GENOMIC DNA]</scope>
    <source>
        <strain evidence="2 3">Mal52</strain>
    </source>
</reference>
<dbReference type="PRINTS" id="PR00412">
    <property type="entry name" value="EPOXHYDRLASE"/>
</dbReference>
<name>A0A517ZVV8_9PLAN</name>
<dbReference type="InterPro" id="IPR029058">
    <property type="entry name" value="AB_hydrolase_fold"/>
</dbReference>
<accession>A0A517ZVV8</accession>
<evidence type="ECO:0000313" key="2">
    <source>
        <dbReference type="EMBL" id="QDU46622.1"/>
    </source>
</evidence>
<feature type="domain" description="AB hydrolase-1" evidence="1">
    <location>
        <begin position="35"/>
        <end position="133"/>
    </location>
</feature>
<gene>
    <name evidence="2" type="primary">dhaA_2</name>
    <name evidence="2" type="ORF">Mal52_51440</name>
</gene>
<dbReference type="EC" id="3.8.1.5" evidence="2"/>
<dbReference type="AlphaFoldDB" id="A0A517ZVV8"/>
<dbReference type="KEGG" id="sdyn:Mal52_51440"/>
<dbReference type="SUPFAM" id="SSF53474">
    <property type="entry name" value="alpha/beta-Hydrolases"/>
    <property type="match status" value="1"/>
</dbReference>
<evidence type="ECO:0000313" key="3">
    <source>
        <dbReference type="Proteomes" id="UP000319383"/>
    </source>
</evidence>
<organism evidence="2 3">
    <name type="scientific">Symmachiella dynata</name>
    <dbReference type="NCBI Taxonomy" id="2527995"/>
    <lineage>
        <taxon>Bacteria</taxon>
        <taxon>Pseudomonadati</taxon>
        <taxon>Planctomycetota</taxon>
        <taxon>Planctomycetia</taxon>
        <taxon>Planctomycetales</taxon>
        <taxon>Planctomycetaceae</taxon>
        <taxon>Symmachiella</taxon>
    </lineage>
</organism>
<protein>
    <submittedName>
        <fullName evidence="2">Haloalkane dehalogenase</fullName>
        <ecNumber evidence="2">3.8.1.5</ecNumber>
    </submittedName>
</protein>
<dbReference type="PRINTS" id="PR00111">
    <property type="entry name" value="ABHYDROLASE"/>
</dbReference>
<sequence>MNSRAGFESEYPFASNYLDLDGARYHYLDEGAGETLLFVHGNPTWSFAWRNLIKDLSADYRCVAVDHIGCGFSDKPQDYPYTLDQHVTNLTRLINTLDLNNTTLIAHDWGGAIGMGAATRLPERFSRFVLMNTAAFRSTSIPLRIAICRIPIFGTLAIRGMNAFARAAISMAVEKHERMTRAVRTGYLAPYGNWADRIATLRFVEDIPLKKQHPSYGTLKQIEEGLQQFREYPVLFPWGEQDWCFTPDFLEEFLNFFPNAETLRIPEAGHYVFEDAHEKLIPRIREFLAAHPLKAVGV</sequence>